<evidence type="ECO:0000313" key="2">
    <source>
        <dbReference type="EnsemblMetazoa" id="GBRI037693-PA"/>
    </source>
</evidence>
<organism evidence="2 3">
    <name type="scientific">Glossina brevipalpis</name>
    <dbReference type="NCBI Taxonomy" id="37001"/>
    <lineage>
        <taxon>Eukaryota</taxon>
        <taxon>Metazoa</taxon>
        <taxon>Ecdysozoa</taxon>
        <taxon>Arthropoda</taxon>
        <taxon>Hexapoda</taxon>
        <taxon>Insecta</taxon>
        <taxon>Pterygota</taxon>
        <taxon>Neoptera</taxon>
        <taxon>Endopterygota</taxon>
        <taxon>Diptera</taxon>
        <taxon>Brachycera</taxon>
        <taxon>Muscomorpha</taxon>
        <taxon>Hippoboscoidea</taxon>
        <taxon>Glossinidae</taxon>
        <taxon>Glossina</taxon>
    </lineage>
</organism>
<feature type="chain" id="PRO_5008400874" evidence="1">
    <location>
        <begin position="17"/>
        <end position="142"/>
    </location>
</feature>
<sequence length="142" mass="16741">MIVCSDLLRLIYLVYLSTLGKFKTIKYTICDDDYKRLFVEYNGIINRFALPKKLLLSDRLKNRKRLNRIIKRMEADSITLERCIEQFNRKYESFEKGKEILKLCRTELFTELVVPCNPSASSLTDLNNLVPMQNSCRTYSPQ</sequence>
<dbReference type="AlphaFoldDB" id="A0A1A9WYW3"/>
<dbReference type="Proteomes" id="UP000091820">
    <property type="component" value="Unassembled WGS sequence"/>
</dbReference>
<accession>A0A1A9WYW3</accession>
<reference evidence="3" key="1">
    <citation type="submission" date="2014-03" db="EMBL/GenBank/DDBJ databases">
        <authorList>
            <person name="Aksoy S."/>
            <person name="Warren W."/>
            <person name="Wilson R.K."/>
        </authorList>
    </citation>
    <scope>NUCLEOTIDE SEQUENCE [LARGE SCALE GENOMIC DNA]</scope>
    <source>
        <strain evidence="3">IAEA</strain>
    </source>
</reference>
<protein>
    <submittedName>
        <fullName evidence="2">Uncharacterized protein</fullName>
    </submittedName>
</protein>
<evidence type="ECO:0000313" key="3">
    <source>
        <dbReference type="Proteomes" id="UP000091820"/>
    </source>
</evidence>
<feature type="signal peptide" evidence="1">
    <location>
        <begin position="1"/>
        <end position="16"/>
    </location>
</feature>
<evidence type="ECO:0000256" key="1">
    <source>
        <dbReference type="SAM" id="SignalP"/>
    </source>
</evidence>
<proteinExistence type="predicted"/>
<name>A0A1A9WYW3_9MUSC</name>
<dbReference type="EnsemblMetazoa" id="GBRI037693-RA">
    <property type="protein sequence ID" value="GBRI037693-PA"/>
    <property type="gene ID" value="GBRI037693"/>
</dbReference>
<dbReference type="VEuPathDB" id="VectorBase:GBRI037693"/>
<keyword evidence="1" id="KW-0732">Signal</keyword>
<reference evidence="2" key="2">
    <citation type="submission" date="2020-05" db="UniProtKB">
        <authorList>
            <consortium name="EnsemblMetazoa"/>
        </authorList>
    </citation>
    <scope>IDENTIFICATION</scope>
    <source>
        <strain evidence="2">IAEA</strain>
    </source>
</reference>
<keyword evidence="3" id="KW-1185">Reference proteome</keyword>